<evidence type="ECO:0000313" key="2">
    <source>
        <dbReference type="EMBL" id="WBO23591.1"/>
    </source>
</evidence>
<dbReference type="PANTHER" id="PTHR41542:SF1">
    <property type="entry name" value="BLL5807 PROTEIN"/>
    <property type="match status" value="1"/>
</dbReference>
<protein>
    <submittedName>
        <fullName evidence="2">Tim44/TimA family putative adaptor protein</fullName>
    </submittedName>
</protein>
<dbReference type="Gene3D" id="3.10.450.240">
    <property type="match status" value="1"/>
</dbReference>
<accession>A0ABY7NPX5</accession>
<dbReference type="NCBIfam" id="NF033779">
    <property type="entry name" value="Tim44_TimA_adap"/>
    <property type="match status" value="1"/>
</dbReference>
<organism evidence="2 3">
    <name type="scientific">Sphingomonas abietis</name>
    <dbReference type="NCBI Taxonomy" id="3012344"/>
    <lineage>
        <taxon>Bacteria</taxon>
        <taxon>Pseudomonadati</taxon>
        <taxon>Pseudomonadota</taxon>
        <taxon>Alphaproteobacteria</taxon>
        <taxon>Sphingomonadales</taxon>
        <taxon>Sphingomonadaceae</taxon>
        <taxon>Sphingomonas</taxon>
    </lineage>
</organism>
<dbReference type="SUPFAM" id="SSF54427">
    <property type="entry name" value="NTF2-like"/>
    <property type="match status" value="1"/>
</dbReference>
<sequence length="220" mass="23988">MPQIIILACVALFVAFRLYAVLGRRTGHEQPLAKPADIQQAPLVARPQVEPVAERKAADPAGTVAAMIDPHALDGVRQIVSADSNFDVASFLDGARSAYRMVLEAFWRGDEAELRRLVDDEVYEAFADSIAARREAGETVENKLVSIERSTIDQAGMSAQMAIVTVRFDADISAITRDADGHVVAGSLSDAVQTRDLWTFSRHVKADDPNWILIETDEAA</sequence>
<name>A0ABY7NPX5_9SPHN</name>
<dbReference type="Proteomes" id="UP001210865">
    <property type="component" value="Chromosome"/>
</dbReference>
<gene>
    <name evidence="2" type="ORF">PBT88_05540</name>
</gene>
<evidence type="ECO:0000313" key="3">
    <source>
        <dbReference type="Proteomes" id="UP001210865"/>
    </source>
</evidence>
<proteinExistence type="predicted"/>
<dbReference type="PIRSF" id="PIRSF031890">
    <property type="entry name" value="UCP031890_transporter_Tim44"/>
    <property type="match status" value="1"/>
</dbReference>
<dbReference type="InterPro" id="IPR007379">
    <property type="entry name" value="Tim44-like_dom"/>
</dbReference>
<dbReference type="RefSeq" id="WP_270078223.1">
    <property type="nucleotide sequence ID" value="NZ_CP115174.1"/>
</dbReference>
<evidence type="ECO:0000259" key="1">
    <source>
        <dbReference type="SMART" id="SM00978"/>
    </source>
</evidence>
<feature type="domain" description="Tim44-like" evidence="1">
    <location>
        <begin position="72"/>
        <end position="218"/>
    </location>
</feature>
<dbReference type="Pfam" id="PF04280">
    <property type="entry name" value="Tim44"/>
    <property type="match status" value="1"/>
</dbReference>
<dbReference type="EMBL" id="CP115174">
    <property type="protein sequence ID" value="WBO23591.1"/>
    <property type="molecule type" value="Genomic_DNA"/>
</dbReference>
<keyword evidence="3" id="KW-1185">Reference proteome</keyword>
<dbReference type="InterPro" id="IPR032710">
    <property type="entry name" value="NTF2-like_dom_sf"/>
</dbReference>
<reference evidence="2 3" key="1">
    <citation type="submission" date="2022-12" db="EMBL/GenBank/DDBJ databases">
        <title>Sphingomonas abieness sp. nov., an endophytic bacterium isolated from Abies koreana.</title>
        <authorList>
            <person name="Jiang L."/>
            <person name="Lee J."/>
        </authorList>
    </citation>
    <scope>NUCLEOTIDE SEQUENCE [LARGE SCALE GENOMIC DNA]</scope>
    <source>
        <strain evidence="3">PAMB 00755</strain>
    </source>
</reference>
<dbReference type="InterPro" id="IPR016985">
    <property type="entry name" value="UCP031890_Tim44-rel"/>
</dbReference>
<dbReference type="SMART" id="SM00978">
    <property type="entry name" value="Tim44"/>
    <property type="match status" value="1"/>
</dbReference>
<dbReference type="PANTHER" id="PTHR41542">
    <property type="entry name" value="BLL5807 PROTEIN"/>
    <property type="match status" value="1"/>
</dbReference>